<evidence type="ECO:0000313" key="2">
    <source>
        <dbReference type="Proteomes" id="UP000564806"/>
    </source>
</evidence>
<dbReference type="Gene3D" id="1.25.40.290">
    <property type="entry name" value="ARM repeat domains"/>
    <property type="match status" value="1"/>
</dbReference>
<keyword evidence="2" id="KW-1185">Reference proteome</keyword>
<name>A0A850ESJ5_9BACL</name>
<dbReference type="Pfam" id="PF08713">
    <property type="entry name" value="DNA_alkylation"/>
    <property type="match status" value="1"/>
</dbReference>
<comment type="caution">
    <text evidence="1">The sequence shown here is derived from an EMBL/GenBank/DDBJ whole genome shotgun (WGS) entry which is preliminary data.</text>
</comment>
<dbReference type="InterPro" id="IPR014825">
    <property type="entry name" value="DNA_alkylation"/>
</dbReference>
<dbReference type="InterPro" id="IPR016024">
    <property type="entry name" value="ARM-type_fold"/>
</dbReference>
<organism evidence="1 2">
    <name type="scientific">Paenibacillus agri</name>
    <dbReference type="NCBI Taxonomy" id="2744309"/>
    <lineage>
        <taxon>Bacteria</taxon>
        <taxon>Bacillati</taxon>
        <taxon>Bacillota</taxon>
        <taxon>Bacilli</taxon>
        <taxon>Bacillales</taxon>
        <taxon>Paenibacillaceae</taxon>
        <taxon>Paenibacillus</taxon>
    </lineage>
</organism>
<reference evidence="1" key="1">
    <citation type="submission" date="2020-06" db="EMBL/GenBank/DDBJ databases">
        <title>Paenibacillus sp. nov., isolated from soil.</title>
        <authorList>
            <person name="Seo Y.L."/>
        </authorList>
    </citation>
    <scope>NUCLEOTIDE SEQUENCE [LARGE SCALE GENOMIC DNA]</scope>
    <source>
        <strain evidence="1">JW14</strain>
    </source>
</reference>
<dbReference type="SUPFAM" id="SSF48371">
    <property type="entry name" value="ARM repeat"/>
    <property type="match status" value="1"/>
</dbReference>
<accession>A0A850ESJ5</accession>
<gene>
    <name evidence="1" type="ORF">HPT30_19320</name>
</gene>
<proteinExistence type="predicted"/>
<dbReference type="Proteomes" id="UP000564806">
    <property type="component" value="Unassembled WGS sequence"/>
</dbReference>
<sequence>MAEPLKAMYNKEFLHSLAGKVQRAYSSFDTEGFIAAAMAEPWEELELKGRMRRITQSLGEYLPSRYEDALRVLYEIDKDCVGFPYLIFPDFVEVHGQAPEHWELSMEALERFTSKSSAEFAVRPFLLREPERMMAQMLIWSRHENEHVRRLSSEGCRPRLPWGQALPMFKRDPAPVLLVLEQLKADPSLYVRKSVANNLNDIAKDHPALVLEIAKRWKGQHPDTDWIVRHACRSLIRKADPGVMALFGYAESEDSAPLVVGASLTAASEALKIGESSELTYELRVREGEPVRIRIEYGIDFVKASGKTSRKLFLLSDKTVPGGTRLAGTRTHRWADLTTRRHYPGEHLITLLVNGREAATTLIKLELPEEAEGGV</sequence>
<dbReference type="EMBL" id="JABWCS010000215">
    <property type="protein sequence ID" value="NUU62497.1"/>
    <property type="molecule type" value="Genomic_DNA"/>
</dbReference>
<dbReference type="RefSeq" id="WP_175372967.1">
    <property type="nucleotide sequence ID" value="NZ_JABWCS010000215.1"/>
</dbReference>
<evidence type="ECO:0000313" key="1">
    <source>
        <dbReference type="EMBL" id="NUU62497.1"/>
    </source>
</evidence>
<protein>
    <submittedName>
        <fullName evidence="1">DNA alkylation repair protein</fullName>
    </submittedName>
</protein>
<dbReference type="AlphaFoldDB" id="A0A850ESJ5"/>